<dbReference type="SUPFAM" id="SSF52047">
    <property type="entry name" value="RNI-like"/>
    <property type="match status" value="1"/>
</dbReference>
<dbReference type="GO" id="GO:0005737">
    <property type="term" value="C:cytoplasm"/>
    <property type="evidence" value="ECO:0007669"/>
    <property type="project" value="TreeGrafter"/>
</dbReference>
<dbReference type="OrthoDB" id="8875973at2759"/>
<keyword evidence="6" id="KW-1185">Reference proteome</keyword>
<sequence>MHHTRVEDNKGTSTKHRQLFDSSSDWDTLIVATANREETKLENMKSLRFLAAEGFIQTGPINLENLKCLSFNLYPLLFKASYLHEKADLLQALVQTWPLPELNLQRLLGKTTDCQMDLTSRTCRLGLEAVLTGLKDYVLSPPGTYAKSLHVVDLTCLTDVEEQDCPCRCTLGRWARTLLLTQLCYETMVAMQTTNAPHSAFEISIDICLHGFVTGRNYDLVSQAFLLRSYCPLKLHFVSFRADSLNLKQLFYVLRLAEPESMIKLEVVHNVPLEASHLEVLFSRVDFPKLQALTIPAGALDIRRMDPSENLLTTIGNQLAQLSSLTELYMGFSTLTGHLRRILSPLNTPLQHLELAYCCLNRVDMTYLANSLHSDTLVSLDVSGHDIFGLFSTPFHKLLSHCSGSLATLTLEECNLKDDHVDAFTAALTGCQALEELKLLGNPLTSAALRGLFSMLSTSFPKLRYIEVPVPRECYSEDASYPLDDSVLLRYNRELFEEVRVQLMDILQVRGRGNVKVCTPLTGAYDPDISETSNELGVSMLMSFNSVVGNFINTIANVDNRRSKAQTDG</sequence>
<protein>
    <recommendedName>
        <fullName evidence="4">Leucine-rich repeat-containing protein 14B</fullName>
    </recommendedName>
</protein>
<evidence type="ECO:0000313" key="5">
    <source>
        <dbReference type="Ensembl" id="ENSCSEP00000028002.1"/>
    </source>
</evidence>
<dbReference type="InterPro" id="IPR050694">
    <property type="entry name" value="LRRC14/PRAME"/>
</dbReference>
<name>A0A3P8WND8_CYNSE</name>
<dbReference type="PANTHER" id="PTHR14224">
    <property type="entry name" value="SIMILAR TO PREFERENTIALLY EXPRESSED ANTIGEN IN MELANOMA-LIKE 3"/>
    <property type="match status" value="1"/>
</dbReference>
<reference evidence="5 6" key="1">
    <citation type="journal article" date="2014" name="Nat. Genet.">
        <title>Whole-genome sequence of a flatfish provides insights into ZW sex chromosome evolution and adaptation to a benthic lifestyle.</title>
        <authorList>
            <person name="Chen S."/>
            <person name="Zhang G."/>
            <person name="Shao C."/>
            <person name="Huang Q."/>
            <person name="Liu G."/>
            <person name="Zhang P."/>
            <person name="Song W."/>
            <person name="An N."/>
            <person name="Chalopin D."/>
            <person name="Volff J.N."/>
            <person name="Hong Y."/>
            <person name="Li Q."/>
            <person name="Sha Z."/>
            <person name="Zhou H."/>
            <person name="Xie M."/>
            <person name="Yu Q."/>
            <person name="Liu Y."/>
            <person name="Xiang H."/>
            <person name="Wang N."/>
            <person name="Wu K."/>
            <person name="Yang C."/>
            <person name="Zhou Q."/>
            <person name="Liao X."/>
            <person name="Yang L."/>
            <person name="Hu Q."/>
            <person name="Zhang J."/>
            <person name="Meng L."/>
            <person name="Jin L."/>
            <person name="Tian Y."/>
            <person name="Lian J."/>
            <person name="Yang J."/>
            <person name="Miao G."/>
            <person name="Liu S."/>
            <person name="Liang Z."/>
            <person name="Yan F."/>
            <person name="Li Y."/>
            <person name="Sun B."/>
            <person name="Zhang H."/>
            <person name="Zhang J."/>
            <person name="Zhu Y."/>
            <person name="Du M."/>
            <person name="Zhao Y."/>
            <person name="Schartl M."/>
            <person name="Tang Q."/>
            <person name="Wang J."/>
        </authorList>
    </citation>
    <scope>NUCLEOTIDE SEQUENCE</scope>
</reference>
<keyword evidence="2" id="KW-0433">Leucine-rich repeat</keyword>
<dbReference type="PANTHER" id="PTHR14224:SF27">
    <property type="entry name" value="LEUCINE-RICH REPEAT-CONTAINING PROTEIN 14B"/>
    <property type="match status" value="1"/>
</dbReference>
<dbReference type="AlphaFoldDB" id="A0A3P8WND8"/>
<dbReference type="FunCoup" id="A0A3P8WND8">
    <property type="interactions" value="801"/>
</dbReference>
<dbReference type="GeneID" id="103394421"/>
<dbReference type="InterPro" id="IPR032675">
    <property type="entry name" value="LRR_dom_sf"/>
</dbReference>
<dbReference type="FunFam" id="3.80.10.10:FF:000313">
    <property type="entry name" value="Leucine rich repeat containing 14B"/>
    <property type="match status" value="1"/>
</dbReference>
<organism evidence="5 6">
    <name type="scientific">Cynoglossus semilaevis</name>
    <name type="common">Tongue sole</name>
    <dbReference type="NCBI Taxonomy" id="244447"/>
    <lineage>
        <taxon>Eukaryota</taxon>
        <taxon>Metazoa</taxon>
        <taxon>Chordata</taxon>
        <taxon>Craniata</taxon>
        <taxon>Vertebrata</taxon>
        <taxon>Euteleostomi</taxon>
        <taxon>Actinopterygii</taxon>
        <taxon>Neopterygii</taxon>
        <taxon>Teleostei</taxon>
        <taxon>Neoteleostei</taxon>
        <taxon>Acanthomorphata</taxon>
        <taxon>Carangaria</taxon>
        <taxon>Pleuronectiformes</taxon>
        <taxon>Pleuronectoidei</taxon>
        <taxon>Cynoglossidae</taxon>
        <taxon>Cynoglossinae</taxon>
        <taxon>Cynoglossus</taxon>
    </lineage>
</organism>
<proteinExistence type="inferred from homology"/>
<dbReference type="Proteomes" id="UP000265120">
    <property type="component" value="Chromosome 18"/>
</dbReference>
<dbReference type="GeneTree" id="ENSGT01030000234531"/>
<evidence type="ECO:0000256" key="4">
    <source>
        <dbReference type="ARBA" id="ARBA00067566"/>
    </source>
</evidence>
<comment type="similarity">
    <text evidence="1">Belongs to the PRAME family. LRRC14 subfamily.</text>
</comment>
<reference evidence="5" key="3">
    <citation type="submission" date="2025-09" db="UniProtKB">
        <authorList>
            <consortium name="Ensembl"/>
        </authorList>
    </citation>
    <scope>IDENTIFICATION</scope>
</reference>
<dbReference type="OMA" id="KACYLHE"/>
<evidence type="ECO:0000256" key="3">
    <source>
        <dbReference type="ARBA" id="ARBA00022737"/>
    </source>
</evidence>
<dbReference type="STRING" id="244447.ENSCSEP00000028002"/>
<dbReference type="RefSeq" id="XP_024920785.1">
    <property type="nucleotide sequence ID" value="XM_025065017.1"/>
</dbReference>
<dbReference type="Gene3D" id="3.80.10.10">
    <property type="entry name" value="Ribonuclease Inhibitor"/>
    <property type="match status" value="1"/>
</dbReference>
<dbReference type="CTD" id="389257"/>
<keyword evidence="3" id="KW-0677">Repeat</keyword>
<evidence type="ECO:0000256" key="1">
    <source>
        <dbReference type="ARBA" id="ARBA00009552"/>
    </source>
</evidence>
<evidence type="ECO:0000313" key="6">
    <source>
        <dbReference type="Proteomes" id="UP000265120"/>
    </source>
</evidence>
<accession>A0A3P8WND8</accession>
<reference evidence="5" key="2">
    <citation type="submission" date="2025-08" db="UniProtKB">
        <authorList>
            <consortium name="Ensembl"/>
        </authorList>
    </citation>
    <scope>IDENTIFICATION</scope>
</reference>
<evidence type="ECO:0000256" key="2">
    <source>
        <dbReference type="ARBA" id="ARBA00022614"/>
    </source>
</evidence>
<dbReference type="Ensembl" id="ENSCSET00000028378.1">
    <property type="protein sequence ID" value="ENSCSEP00000028002.1"/>
    <property type="gene ID" value="ENSCSEG00000017894.1"/>
</dbReference>
<dbReference type="InParanoid" id="A0A3P8WND8"/>